<dbReference type="AlphaFoldDB" id="A0A6A6FE62"/>
<proteinExistence type="predicted"/>
<evidence type="ECO:0000313" key="2">
    <source>
        <dbReference type="Proteomes" id="UP000799539"/>
    </source>
</evidence>
<protein>
    <submittedName>
        <fullName evidence="1">Uncharacterized protein</fullName>
    </submittedName>
</protein>
<dbReference type="EMBL" id="ML992675">
    <property type="protein sequence ID" value="KAF2211674.1"/>
    <property type="molecule type" value="Genomic_DNA"/>
</dbReference>
<sequence length="55" mass="6216">MQLPAPTIPERAGFYSVLPNAHWRRDLPRHTARVHAQSMSFGSHTTICSTEKHCS</sequence>
<name>A0A6A6FE62_9PEZI</name>
<reference evidence="1" key="1">
    <citation type="journal article" date="2020" name="Stud. Mycol.">
        <title>101 Dothideomycetes genomes: a test case for predicting lifestyles and emergence of pathogens.</title>
        <authorList>
            <person name="Haridas S."/>
            <person name="Albert R."/>
            <person name="Binder M."/>
            <person name="Bloem J."/>
            <person name="Labutti K."/>
            <person name="Salamov A."/>
            <person name="Andreopoulos B."/>
            <person name="Baker S."/>
            <person name="Barry K."/>
            <person name="Bills G."/>
            <person name="Bluhm B."/>
            <person name="Cannon C."/>
            <person name="Castanera R."/>
            <person name="Culley D."/>
            <person name="Daum C."/>
            <person name="Ezra D."/>
            <person name="Gonzalez J."/>
            <person name="Henrissat B."/>
            <person name="Kuo A."/>
            <person name="Liang C."/>
            <person name="Lipzen A."/>
            <person name="Lutzoni F."/>
            <person name="Magnuson J."/>
            <person name="Mondo S."/>
            <person name="Nolan M."/>
            <person name="Ohm R."/>
            <person name="Pangilinan J."/>
            <person name="Park H.-J."/>
            <person name="Ramirez L."/>
            <person name="Alfaro M."/>
            <person name="Sun H."/>
            <person name="Tritt A."/>
            <person name="Yoshinaga Y."/>
            <person name="Zwiers L.-H."/>
            <person name="Turgeon B."/>
            <person name="Goodwin S."/>
            <person name="Spatafora J."/>
            <person name="Crous P."/>
            <person name="Grigoriev I."/>
        </authorList>
    </citation>
    <scope>NUCLEOTIDE SEQUENCE</scope>
    <source>
        <strain evidence="1">SCOH1-5</strain>
    </source>
</reference>
<organism evidence="1 2">
    <name type="scientific">Cercospora zeae-maydis SCOH1-5</name>
    <dbReference type="NCBI Taxonomy" id="717836"/>
    <lineage>
        <taxon>Eukaryota</taxon>
        <taxon>Fungi</taxon>
        <taxon>Dikarya</taxon>
        <taxon>Ascomycota</taxon>
        <taxon>Pezizomycotina</taxon>
        <taxon>Dothideomycetes</taxon>
        <taxon>Dothideomycetidae</taxon>
        <taxon>Mycosphaerellales</taxon>
        <taxon>Mycosphaerellaceae</taxon>
        <taxon>Cercospora</taxon>
    </lineage>
</organism>
<accession>A0A6A6FE62</accession>
<gene>
    <name evidence="1" type="ORF">CERZMDRAFT_90859</name>
</gene>
<evidence type="ECO:0000313" key="1">
    <source>
        <dbReference type="EMBL" id="KAF2211674.1"/>
    </source>
</evidence>
<keyword evidence="2" id="KW-1185">Reference proteome</keyword>
<dbReference type="Proteomes" id="UP000799539">
    <property type="component" value="Unassembled WGS sequence"/>
</dbReference>